<evidence type="ECO:0000259" key="20">
    <source>
        <dbReference type="PROSITE" id="PS50057"/>
    </source>
</evidence>
<dbReference type="Gene3D" id="2.30.29.30">
    <property type="entry name" value="Pleckstrin-homology domain (PH domain)/Phosphotyrosine-binding domain (PTB)"/>
    <property type="match status" value="2"/>
</dbReference>
<dbReference type="InterPro" id="IPR002219">
    <property type="entry name" value="PKC_DAG/PE"/>
</dbReference>
<dbReference type="Gene3D" id="1.20.58.530">
    <property type="match status" value="1"/>
</dbReference>
<dbReference type="GO" id="GO:0046872">
    <property type="term" value="F:metal ion binding"/>
    <property type="evidence" value="ECO:0007669"/>
    <property type="project" value="UniProtKB-KW"/>
</dbReference>
<dbReference type="Gene3D" id="6.20.240.20">
    <property type="match status" value="1"/>
</dbReference>
<dbReference type="Pfam" id="PF00788">
    <property type="entry name" value="RA"/>
    <property type="match status" value="1"/>
</dbReference>
<feature type="domain" description="Ras-associating" evidence="23">
    <location>
        <begin position="2858"/>
        <end position="2974"/>
    </location>
</feature>
<evidence type="ECO:0000259" key="25">
    <source>
        <dbReference type="PROSITE" id="PS51456"/>
    </source>
</evidence>
<dbReference type="Pfam" id="PF00609">
    <property type="entry name" value="DAGK_acc"/>
    <property type="match status" value="1"/>
</dbReference>
<organism evidence="26 27">
    <name type="scientific">Trichuris suis</name>
    <name type="common">pig whipworm</name>
    <dbReference type="NCBI Taxonomy" id="68888"/>
    <lineage>
        <taxon>Eukaryota</taxon>
        <taxon>Metazoa</taxon>
        <taxon>Ecdysozoa</taxon>
        <taxon>Nematoda</taxon>
        <taxon>Enoplea</taxon>
        <taxon>Dorylaimia</taxon>
        <taxon>Trichinellida</taxon>
        <taxon>Trichuridae</taxon>
        <taxon>Trichuris</taxon>
    </lineage>
</organism>
<dbReference type="InterPro" id="IPR000756">
    <property type="entry name" value="Diacylglycerol_kin_accessory"/>
</dbReference>
<keyword evidence="9" id="KW-0677">Repeat</keyword>
<dbReference type="Gene3D" id="1.25.40.530">
    <property type="entry name" value="MyTH4 domain"/>
    <property type="match status" value="2"/>
</dbReference>
<dbReference type="GO" id="GO:0005524">
    <property type="term" value="F:ATP binding"/>
    <property type="evidence" value="ECO:0007669"/>
    <property type="project" value="UniProtKB-UniRule"/>
</dbReference>
<keyword evidence="17" id="KW-0808">Transferase</keyword>
<evidence type="ECO:0000256" key="19">
    <source>
        <dbReference type="SAM" id="SignalP"/>
    </source>
</evidence>
<dbReference type="PROSITE" id="PS50146">
    <property type="entry name" value="DAGK"/>
    <property type="match status" value="1"/>
</dbReference>
<dbReference type="GO" id="GO:0003774">
    <property type="term" value="F:cytoskeletal motor activity"/>
    <property type="evidence" value="ECO:0007669"/>
    <property type="project" value="UniProtKB-UniRule"/>
</dbReference>
<dbReference type="Pfam" id="PF00130">
    <property type="entry name" value="C1_1"/>
    <property type="match status" value="2"/>
</dbReference>
<dbReference type="Pfam" id="PF24099">
    <property type="entry name" value="RBD_DGKtheta"/>
    <property type="match status" value="1"/>
</dbReference>
<dbReference type="Gene3D" id="3.40.850.10">
    <property type="entry name" value="Kinesin motor domain"/>
    <property type="match status" value="2"/>
</dbReference>
<dbReference type="Pfam" id="PF21998">
    <property type="entry name" value="FERM_C1_MyoVII"/>
    <property type="match status" value="1"/>
</dbReference>
<dbReference type="InterPro" id="IPR051567">
    <property type="entry name" value="Unconventional_Myosin_ATPase"/>
</dbReference>
<dbReference type="EC" id="2.7.1.107" evidence="17"/>
<dbReference type="Pfam" id="PF24123">
    <property type="entry name" value="Myosin_VII_N"/>
    <property type="match status" value="1"/>
</dbReference>
<dbReference type="InterPro" id="IPR001609">
    <property type="entry name" value="Myosin_head_motor_dom-like"/>
</dbReference>
<dbReference type="SUPFAM" id="SSF50729">
    <property type="entry name" value="PH domain-like"/>
    <property type="match status" value="1"/>
</dbReference>
<dbReference type="CDD" id="cd17092">
    <property type="entry name" value="FERM1_F1_Myosin-VII"/>
    <property type="match status" value="1"/>
</dbReference>
<dbReference type="InterPro" id="IPR000159">
    <property type="entry name" value="RA_dom"/>
</dbReference>
<dbReference type="InterPro" id="IPR000857">
    <property type="entry name" value="MyTH4_dom"/>
</dbReference>
<dbReference type="InterPro" id="IPR002404">
    <property type="entry name" value="IRS_PTB"/>
</dbReference>
<dbReference type="InterPro" id="IPR029071">
    <property type="entry name" value="Ubiquitin-like_domsf"/>
</dbReference>
<dbReference type="Pfam" id="PF00063">
    <property type="entry name" value="Myosin_head"/>
    <property type="match status" value="1"/>
</dbReference>
<dbReference type="PRINTS" id="PR00008">
    <property type="entry name" value="DAGPEDOMAIN"/>
</dbReference>
<feature type="binding site" evidence="16">
    <location>
        <begin position="403"/>
        <end position="410"/>
    </location>
    <ligand>
        <name>ATP</name>
        <dbReference type="ChEBI" id="CHEBI:30616"/>
    </ligand>
</feature>
<feature type="domain" description="DAGKc" evidence="22">
    <location>
        <begin position="3066"/>
        <end position="3204"/>
    </location>
</feature>
<dbReference type="SMART" id="SM00046">
    <property type="entry name" value="DAGKc"/>
    <property type="match status" value="1"/>
</dbReference>
<keyword evidence="13 16" id="KW-0518">Myosin</keyword>
<dbReference type="CDD" id="cd14473">
    <property type="entry name" value="FERM_B-lobe"/>
    <property type="match status" value="2"/>
</dbReference>
<dbReference type="PROSITE" id="PS00479">
    <property type="entry name" value="ZF_DAG_PE_1"/>
    <property type="match status" value="2"/>
</dbReference>
<evidence type="ECO:0000256" key="12">
    <source>
        <dbReference type="ARBA" id="ARBA00022840"/>
    </source>
</evidence>
<dbReference type="Pfam" id="PF00373">
    <property type="entry name" value="FERM_M"/>
    <property type="match status" value="1"/>
</dbReference>
<gene>
    <name evidence="26" type="ORF">M513_10959</name>
</gene>
<comment type="catalytic activity">
    <reaction evidence="1 17">
        <text>a 1,2-diacyl-sn-glycerol + ATP = a 1,2-diacyl-sn-glycero-3-phosphate + ADP + H(+)</text>
        <dbReference type="Rhea" id="RHEA:10272"/>
        <dbReference type="ChEBI" id="CHEBI:15378"/>
        <dbReference type="ChEBI" id="CHEBI:17815"/>
        <dbReference type="ChEBI" id="CHEBI:30616"/>
        <dbReference type="ChEBI" id="CHEBI:58608"/>
        <dbReference type="ChEBI" id="CHEBI:456216"/>
        <dbReference type="EC" id="2.7.1.107"/>
    </reaction>
</comment>
<dbReference type="SUPFAM" id="SSF52540">
    <property type="entry name" value="P-loop containing nucleoside triphosphate hydrolases"/>
    <property type="match status" value="1"/>
</dbReference>
<dbReference type="EMBL" id="KL363301">
    <property type="protein sequence ID" value="KFD48173.1"/>
    <property type="molecule type" value="Genomic_DNA"/>
</dbReference>
<keyword evidence="17" id="KW-0418">Kinase</keyword>
<dbReference type="Pfam" id="PF00612">
    <property type="entry name" value="IQ"/>
    <property type="match status" value="3"/>
</dbReference>
<evidence type="ECO:0000256" key="7">
    <source>
        <dbReference type="ARBA" id="ARBA00022553"/>
    </source>
</evidence>
<dbReference type="InterPro" id="IPR027417">
    <property type="entry name" value="P-loop_NTPase"/>
</dbReference>
<evidence type="ECO:0000259" key="24">
    <source>
        <dbReference type="PROSITE" id="PS51016"/>
    </source>
</evidence>
<dbReference type="Pfam" id="PF00781">
    <property type="entry name" value="DAGK_cat"/>
    <property type="match status" value="1"/>
</dbReference>
<evidence type="ECO:0000256" key="6">
    <source>
        <dbReference type="ARBA" id="ARBA00022490"/>
    </source>
</evidence>
<dbReference type="SUPFAM" id="SSF47031">
    <property type="entry name" value="Second domain of FERM"/>
    <property type="match status" value="2"/>
</dbReference>
<dbReference type="InterPro" id="IPR016064">
    <property type="entry name" value="NAD/diacylglycerol_kinase_sf"/>
</dbReference>
<evidence type="ECO:0000256" key="14">
    <source>
        <dbReference type="ARBA" id="ARBA00023175"/>
    </source>
</evidence>
<name>A0A085LT77_9BILA</name>
<dbReference type="GO" id="GO:0003779">
    <property type="term" value="F:actin binding"/>
    <property type="evidence" value="ECO:0007669"/>
    <property type="project" value="UniProtKB-KW"/>
</dbReference>
<sequence length="3419" mass="388630">MLRFCCALLLLSRLLLWAGSQLQCPFEKDAQYRGYYWPSPSDEEALCYTYVARRYFDYFLNYDTLLHMMSRNCLEKFGDHRVAVFLPEWEGGHEYSLPEEHGLLKNRKWNSVELFSGFMVRNDYEVDVVPSELKNQTVFYVHGKGFHCQWSNCAEEYVWNLYVQNGSSMYALSRHPWYDGLFTLEPEEFGKNNDSSLCRSLTVYANGTGGLVLDLKKQLLISYFLPSAVSYVDRSIESSVFCISFTMTYCHSLKGDYVWIPSNSPSSAGAIGARVLDVDKGRLYVRDDDGREVWLEPTVCLSIMHPTSVQGVENMLDLIDMHEAAVLRNLAVRFSEKMIYTYASTILISVNPYGQLPIYTADLLRLYRGRRIGELPPHIFAVAEGARCHVINERQNSCIMISGESGSGKTETAKLVLQYLAVASSRPTRRTWIEEQILEANPVLEAYIAVAAFGNAKTCRNDNSSRFGRYTDIRFDSEGGMESARIEPYLLERSRVVSHALHERNFHVFYCFLAGLSERELEMMELERDPMTYYYLCQGREPVAYGRDDASDFDELCTAMKVLYFSDIEIISIFSLLAAILHLGNIRYSATAINNHEATEIKNASAVLKVAKILQVDQIKLVNALTTRTITTKDESVVTSMTAEQSLDARDALAKGLYGRLFTCIVEKINLALRRNTDEAGKGGSIGILDIYGFEQEEYAREKIDWSPIDFADNYSVLDLIAHRTSNIFSLLDEECMLPNGTDLGFLAKAHQSFARNNRYVKPKSDLSSTFTVIHYTGPVTYHVKGFVEKNREPFSKDLLAVIRCSKLPILYSLFANELQSNDSGRRTLKVTAASQFRKSLEALMCQLDQRKPFFVRCIKPNDLKEPMLFNRNLCYEQLLCLGLMDTIHIRKSGYPVRFKFANFAARYKVLLSNLGMLLVPVDAWLFGPPGDYQLGRTRVFLKDAAALLLEQNRDKLLRMKATIVQKVIRGWIIRQKYLTARHAAVIIQKNWRRYIQQRRYKAMMLGFARLQALVRTKRLTCEYQELRNFITQFQAYCRGMLLRRHLRRCIASGNNRILPSVSQSQIAIQEHAELGADDTTDYKKIDEFFDFLLADVDPVKEMSSDEIVVEEELDMNLYQFSRFAAAYFVGNATGTYTRKVLRCPLLHHDDAIDRAASAAINIWIMILRFMGDSPSPQQHNGSGINGFHNADPQENGLQGGKAFAMLPSRRSLDVPAKFELNYETIDHDDTLRKLTMTSMEKLHFIIGHGILRPQLRWLFRFSSYVPFADFRDEIFCQICKQLTNNGNSKSVMRGWVLLSLCLGCFAPSERLIKYLRCFIRRQAPRDFAVYCEQRLDRTMQNGPRSQPPSYYELQATKQRKPLILPVTFMNGMNKNLVGDSAITAQEMCHSLAKSIGLKDSFGFSVYIALSDKVSSLGSGAEHVLDAISQCEQYARQMGSKDQFLQWRLFFRKEIFTPWHNPADDPTATDLIYHQVTRGLKFGEYRCNRVSATYMYIYDYEKGAIFKEEDLALLIAYQYFVDYGYYFEVEQLRGVVHNYLPDYVLDGVDDIKASIECWVKSVLHAGLKSLPEGKRTNVRHVQETVVSLARLKWPLLFSKFFEAYKLAGQQSPKNEVPLMVIYANLIHQLVQVVAAVNWTGVYVVDSEEQVLLELTFVEITNVSWSPPKYVVTPSFHKIKRHSRSGMHDMAVVRVETIHGDEYSFHSPAAEEIASLVLNFLNGLRARSRFLIALVDNPSTSNGLPIRKGDLLKLDDKLTAESLIKDGTAKAENVATGEFGVICSNDVYVLPTLSKPPLEVLNQLVQYNERQRISRDVVPYEPAWSPHTLEEFANNHFRHPLMTITSNTIPRQRRREELWCHSYEPLTKPLLKKVEQIDEASRMAVLMYRAVMKYMDNMSIDGSRASVCDLTESIFAPAIKQAMIISAYPQGICINSFAYLDSSARRGWELLWLCSGLFPPSQTLQNEVACFLRSRHHPVAADCFNRIQKAGSRKYPPHQVEVEAIQRKTTQVFHKVYFPNDMFEGYMQIFHRPSLQSIEVESCSKTKDLVQRIGKLLGLKDVKGFALFIKVNEKMFSVSSDDFFFDFIRCVNDMSRKSRTADEKRTFEYQIYMMRKLWVDVVAGKDRQADIVFHYPQVGYVIDHWRLRTLVLQEVPKYLRGYHKCSKEEAIELAALIYRASYGDSQSQLTSTSVVGELLPQNLLKTSALSEWKRQISMVYNRGCILSRDEAKIQFLKLTSKWPTFGSVFFDIKQTGITTLPEKLLFAINKNGIMLIQSDNREILCSYPYTEVSNWSSGSTYFHLMVGSAVNGTRLLCETTMRSLYKSYRIVGAGVEQHSGTLPFFCFAYVEFGSGNSQKVGFYKPTHSAIGTAHLNLAVRPSDLVVGVICKNICWHNVNRLELFGERLIQISKLDTPNMAVVGHTLDPQLLRMVEEYAENNSGDVVSVQGRGHFFVRKNFGKPTHCHHCCELLWGILSQGYICETCNFVCHEKCLKTVTSFCSSVAMQLIKNPVAHCWSQPVFLKRRFCLVCRKRTDDVLSMECEVCDYYVHVDCLELAVSDCREASTFISSLEPTTQRQHHHWREGHLPSNSKCAVCKKTCYSSECLAGMRCEWCGMTAHTICYCQISTDCDFGPLKPIMLPPNCLTTPRAELPMELLLSIKTTEKEMSASPLKNSDDQRSSPQEDLVREKEDCNRATILPQSNTSCKYSSAETFRIYDGDSSYASNNFRTFTVARNASADQLLVNKHFFLLRQCHIRTKFILFNIAIVLVKFSLFQKVALRLFHIFECQDSYYLTRIHEDGCTCTNVDRDGGLSDFPIFPGTIGESSIEDDSALWNARRSSGIRCQLMLRYRDEQTEKVNLKVYGGWLRIPITFCNVSIAASTTAGEVVSEAISQFGMPIMSNSTYSLVEVELSRGVVDRTLDPSEVMLDLIRSQRKVNITSLPACRLDKTLHCQASLKRYLSTRYYLQEKEDPHGSTVALYISNLPATLTQKQYEKILLRLLQTDVKPFSSIGPIYFEYGCLIITFNSPKAATKACLKLQEAEYEDRKLIVLCLPNIQPRMIPDNVQPLLVLVNIRSGGCQGFELLRCFRKLLNPFQVFDIINGGPLAALYVFRNVEKYKILVCGGDGTAGWVLQCLDVVGQESVCSSPPCALLPLGTGNDLARVLRWGSGYSGQDEPLQILKDVIDAEEVCLDRWAVVFHPQEPSELPANVEQNPDRELPMSNPEEQTSMIIMNNYFGIGLDAEVCLGFDKARKLNPDKFNSRIHNKGVYARIGLKKMVNRKLCRDIQCKMKLEVDGRPVDLPSLEGLVILNIMSWGSGANPWGPEKEDPCFSKPNHYDGLLEVVGVTGIVHLGQMQAGFSSGLRIAQGGHIKITTFTDIPIHVDGEPQMLPAGTFTISKSALRVCDSSLLSSAQL</sequence>
<dbReference type="Gene3D" id="1.20.5.190">
    <property type="match status" value="1"/>
</dbReference>
<dbReference type="PANTHER" id="PTHR22692">
    <property type="entry name" value="MYOSIN VII, XV"/>
    <property type="match status" value="1"/>
</dbReference>
<dbReference type="InterPro" id="IPR019748">
    <property type="entry name" value="FERM_central"/>
</dbReference>
<feature type="domain" description="MyTH4" evidence="24">
    <location>
        <begin position="1137"/>
        <end position="1358"/>
    </location>
</feature>
<protein>
    <recommendedName>
        <fullName evidence="17">Diacylglycerol kinase</fullName>
        <shortName evidence="17">DAG kinase</shortName>
        <ecNumber evidence="17">2.7.1.107</ecNumber>
    </recommendedName>
</protein>
<dbReference type="SMART" id="SM00045">
    <property type="entry name" value="DAGKa"/>
    <property type="match status" value="1"/>
</dbReference>
<dbReference type="PANTHER" id="PTHR22692:SF26">
    <property type="entry name" value="SH3 DOMAIN-CONTAINING PROTEIN"/>
    <property type="match status" value="1"/>
</dbReference>
<evidence type="ECO:0000256" key="16">
    <source>
        <dbReference type="PROSITE-ProRule" id="PRU00782"/>
    </source>
</evidence>
<dbReference type="CDD" id="cd20804">
    <property type="entry name" value="C1_DGKtheta_typeV_rpt2"/>
    <property type="match status" value="1"/>
</dbReference>
<feature type="domain" description="Phorbol-ester/DAG-type" evidence="21">
    <location>
        <begin position="2451"/>
        <end position="2501"/>
    </location>
</feature>
<evidence type="ECO:0000256" key="1">
    <source>
        <dbReference type="ARBA" id="ARBA00001383"/>
    </source>
</evidence>
<comment type="similarity">
    <text evidence="3 16">Belongs to the TRAFAC class myosin-kinesin ATPase superfamily. Myosin family.</text>
</comment>
<dbReference type="Gene3D" id="1.20.80.10">
    <property type="match status" value="2"/>
</dbReference>
<keyword evidence="27" id="KW-1185">Reference proteome</keyword>
<keyword evidence="15 16" id="KW-0009">Actin-binding</keyword>
<comment type="similarity">
    <text evidence="4 17">Belongs to the eukaryotic diacylglycerol kinase family.</text>
</comment>
<dbReference type="GO" id="GO:0005096">
    <property type="term" value="F:GTPase activator activity"/>
    <property type="evidence" value="ECO:0007669"/>
    <property type="project" value="UniProtKB-KW"/>
</dbReference>
<feature type="domain" description="FERM" evidence="20">
    <location>
        <begin position="2022"/>
        <end position="2344"/>
    </location>
</feature>
<dbReference type="InterPro" id="IPR001206">
    <property type="entry name" value="Diacylglycerol_kinase_cat_dom"/>
</dbReference>
<dbReference type="Gene3D" id="1.20.120.720">
    <property type="entry name" value="Myosin VI head, motor domain, U50 subdomain"/>
    <property type="match status" value="1"/>
</dbReference>
<dbReference type="GO" id="GO:0005737">
    <property type="term" value="C:cytoplasm"/>
    <property type="evidence" value="ECO:0007669"/>
    <property type="project" value="UniProtKB-SubCell"/>
</dbReference>
<evidence type="ECO:0000256" key="8">
    <source>
        <dbReference type="ARBA" id="ARBA00022723"/>
    </source>
</evidence>
<feature type="domain" description="MyTH4" evidence="24">
    <location>
        <begin position="1860"/>
        <end position="2005"/>
    </location>
</feature>
<dbReference type="InterPro" id="IPR020454">
    <property type="entry name" value="DAG/PE-bd"/>
</dbReference>
<evidence type="ECO:0000256" key="18">
    <source>
        <dbReference type="SAM" id="MobiDB-lite"/>
    </source>
</evidence>
<dbReference type="InterPro" id="IPR017438">
    <property type="entry name" value="ATP-NAD_kinase_N"/>
</dbReference>
<evidence type="ECO:0000256" key="17">
    <source>
        <dbReference type="RuleBase" id="RU361128"/>
    </source>
</evidence>
<evidence type="ECO:0000313" key="26">
    <source>
        <dbReference type="EMBL" id="KFD48173.1"/>
    </source>
</evidence>
<evidence type="ECO:0000256" key="11">
    <source>
        <dbReference type="ARBA" id="ARBA00022833"/>
    </source>
</evidence>
<feature type="domain" description="Phorbol-ester/DAG-type" evidence="21">
    <location>
        <begin position="2514"/>
        <end position="2562"/>
    </location>
</feature>
<keyword evidence="12 16" id="KW-0067">ATP-binding</keyword>
<keyword evidence="8" id="KW-0479">Metal-binding</keyword>
<dbReference type="Gene3D" id="3.30.60.20">
    <property type="match status" value="2"/>
</dbReference>
<dbReference type="InterPro" id="IPR041793">
    <property type="entry name" value="MyoVII_FERM_C1"/>
</dbReference>
<evidence type="ECO:0000256" key="9">
    <source>
        <dbReference type="ARBA" id="ARBA00022737"/>
    </source>
</evidence>
<reference evidence="26 27" key="1">
    <citation type="journal article" date="2014" name="Nat. Genet.">
        <title>Genome and transcriptome of the porcine whipworm Trichuris suis.</title>
        <authorList>
            <person name="Jex A.R."/>
            <person name="Nejsum P."/>
            <person name="Schwarz E.M."/>
            <person name="Hu L."/>
            <person name="Young N.D."/>
            <person name="Hall R.S."/>
            <person name="Korhonen P.K."/>
            <person name="Liao S."/>
            <person name="Thamsborg S."/>
            <person name="Xia J."/>
            <person name="Xu P."/>
            <person name="Wang S."/>
            <person name="Scheerlinck J.P."/>
            <person name="Hofmann A."/>
            <person name="Sternberg P.W."/>
            <person name="Wang J."/>
            <person name="Gasser R.B."/>
        </authorList>
    </citation>
    <scope>NUCLEOTIDE SEQUENCE [LARGE SCALE GENOMIC DNA]</scope>
    <source>
        <strain evidence="26">DCEP-RM93M</strain>
    </source>
</reference>
<evidence type="ECO:0000313" key="27">
    <source>
        <dbReference type="Proteomes" id="UP000030764"/>
    </source>
</evidence>
<feature type="signal peptide" evidence="19">
    <location>
        <begin position="1"/>
        <end position="20"/>
    </location>
</feature>
<feature type="domain" description="Myosin motor" evidence="25">
    <location>
        <begin position="310"/>
        <end position="955"/>
    </location>
</feature>
<dbReference type="Gene3D" id="2.60.200.40">
    <property type="match status" value="1"/>
</dbReference>
<dbReference type="PRINTS" id="PR00193">
    <property type="entry name" value="MYOSINHEAVY"/>
</dbReference>
<dbReference type="PROSITE" id="PS51016">
    <property type="entry name" value="MYTH4"/>
    <property type="match status" value="2"/>
</dbReference>
<keyword evidence="10 16" id="KW-0547">Nucleotide-binding</keyword>
<feature type="region of interest" description="Actin-binding" evidence="16">
    <location>
        <begin position="841"/>
        <end position="863"/>
    </location>
</feature>
<dbReference type="Gene3D" id="3.40.50.10330">
    <property type="entry name" value="Probable inorganic polyphosphate/atp-NAD kinase, domain 1"/>
    <property type="match status" value="1"/>
</dbReference>
<dbReference type="GO" id="GO:0004143">
    <property type="term" value="F:ATP-dependent diacylglycerol kinase activity"/>
    <property type="evidence" value="ECO:0007669"/>
    <property type="project" value="UniProtKB-EC"/>
</dbReference>
<dbReference type="InterPro" id="IPR035963">
    <property type="entry name" value="FERM_2"/>
</dbReference>
<feature type="domain" description="FERM" evidence="20">
    <location>
        <begin position="1363"/>
        <end position="1727"/>
    </location>
</feature>
<accession>A0A085LT77</accession>
<dbReference type="CDD" id="cd00590">
    <property type="entry name" value="RRM_SF"/>
    <property type="match status" value="1"/>
</dbReference>
<evidence type="ECO:0000259" key="23">
    <source>
        <dbReference type="PROSITE" id="PS50200"/>
    </source>
</evidence>
<dbReference type="PROSITE" id="PS51456">
    <property type="entry name" value="MYOSIN_MOTOR"/>
    <property type="match status" value="1"/>
</dbReference>
<dbReference type="FunFam" id="3.40.50.10330:FF:000011">
    <property type="entry name" value="Diacylglycerol kinase"/>
    <property type="match status" value="1"/>
</dbReference>
<dbReference type="PROSITE" id="PS50200">
    <property type="entry name" value="RA"/>
    <property type="match status" value="1"/>
</dbReference>
<feature type="domain" description="Phorbol-ester/DAG-type" evidence="21">
    <location>
        <begin position="2580"/>
        <end position="2631"/>
    </location>
</feature>
<dbReference type="PROSITE" id="PS50057">
    <property type="entry name" value="FERM_3"/>
    <property type="match status" value="2"/>
</dbReference>
<evidence type="ECO:0000256" key="15">
    <source>
        <dbReference type="ARBA" id="ARBA00023203"/>
    </source>
</evidence>
<evidence type="ECO:0000259" key="21">
    <source>
        <dbReference type="PROSITE" id="PS50081"/>
    </source>
</evidence>
<dbReference type="PROSITE" id="PS50081">
    <property type="entry name" value="ZF_DAG_PE_2"/>
    <property type="match status" value="3"/>
</dbReference>
<dbReference type="InterPro" id="IPR038185">
    <property type="entry name" value="MyTH4_dom_sf"/>
</dbReference>
<evidence type="ECO:0000259" key="22">
    <source>
        <dbReference type="PROSITE" id="PS50146"/>
    </source>
</evidence>
<feature type="chain" id="PRO_5001794824" description="Diacylglycerol kinase" evidence="19">
    <location>
        <begin position="21"/>
        <end position="3419"/>
    </location>
</feature>
<dbReference type="InterPro" id="IPR036961">
    <property type="entry name" value="Kinesin_motor_dom_sf"/>
</dbReference>
<dbReference type="PROSITE" id="PS50096">
    <property type="entry name" value="IQ"/>
    <property type="match status" value="3"/>
</dbReference>
<dbReference type="InterPro" id="IPR046349">
    <property type="entry name" value="C1-like_sf"/>
</dbReference>
<dbReference type="SMART" id="SM00295">
    <property type="entry name" value="B41"/>
    <property type="match status" value="2"/>
</dbReference>
<dbReference type="Gene3D" id="2.30.30.40">
    <property type="entry name" value="SH3 Domains"/>
    <property type="match status" value="1"/>
</dbReference>
<dbReference type="SUPFAM" id="SSF57889">
    <property type="entry name" value="Cysteine-rich domain"/>
    <property type="match status" value="3"/>
</dbReference>
<dbReference type="CDD" id="cd20803">
    <property type="entry name" value="C1_DGKtheta_typeV_rpt1"/>
    <property type="match status" value="1"/>
</dbReference>
<dbReference type="InterPro" id="IPR014352">
    <property type="entry name" value="FERM/acyl-CoA-bd_prot_sf"/>
</dbReference>
<keyword evidence="5" id="KW-0343">GTPase activation</keyword>
<dbReference type="FunFam" id="2.60.200.40:FF:000004">
    <property type="entry name" value="Diacylglycerol kinase"/>
    <property type="match status" value="1"/>
</dbReference>
<dbReference type="FunFam" id="1.10.10.820:FF:000001">
    <property type="entry name" value="Myosin heavy chain"/>
    <property type="match status" value="1"/>
</dbReference>
<dbReference type="Pfam" id="PF02174">
    <property type="entry name" value="IRS"/>
    <property type="match status" value="1"/>
</dbReference>
<evidence type="ECO:0000256" key="13">
    <source>
        <dbReference type="ARBA" id="ARBA00023123"/>
    </source>
</evidence>
<comment type="subcellular location">
    <subcellularLocation>
        <location evidence="2">Cytoplasm</location>
    </subcellularLocation>
</comment>
<keyword evidence="7" id="KW-0597">Phosphoprotein</keyword>
<dbReference type="Pfam" id="PF21989">
    <property type="entry name" value="RA_2"/>
    <property type="match status" value="1"/>
</dbReference>
<dbReference type="CDD" id="cd20854">
    <property type="entry name" value="C1_DGKtheta_typeV_rpt3"/>
    <property type="match status" value="1"/>
</dbReference>
<evidence type="ECO:0000256" key="2">
    <source>
        <dbReference type="ARBA" id="ARBA00004496"/>
    </source>
</evidence>
<dbReference type="Gene3D" id="3.10.20.90">
    <property type="entry name" value="Phosphatidylinositol 3-kinase Catalytic Subunit, Chain A, domain 1"/>
    <property type="match status" value="3"/>
</dbReference>
<dbReference type="InterPro" id="IPR057130">
    <property type="entry name" value="Myosin_VII_N"/>
</dbReference>
<dbReference type="SMART" id="SM00109">
    <property type="entry name" value="C1"/>
    <property type="match status" value="3"/>
</dbReference>
<evidence type="ECO:0000256" key="3">
    <source>
        <dbReference type="ARBA" id="ARBA00008314"/>
    </source>
</evidence>
<dbReference type="SMART" id="SM00139">
    <property type="entry name" value="MyTH4"/>
    <property type="match status" value="2"/>
</dbReference>
<feature type="region of interest" description="Disordered" evidence="18">
    <location>
        <begin position="2667"/>
        <end position="2690"/>
    </location>
</feature>
<keyword evidence="6" id="KW-0963">Cytoplasm</keyword>
<dbReference type="SMART" id="SM00242">
    <property type="entry name" value="MYSc"/>
    <property type="match status" value="1"/>
</dbReference>
<dbReference type="InterPro" id="IPR019749">
    <property type="entry name" value="Band_41_domain"/>
</dbReference>
<dbReference type="SMART" id="SM00015">
    <property type="entry name" value="IQ"/>
    <property type="match status" value="3"/>
</dbReference>
<keyword evidence="14 16" id="KW-0505">Motor protein</keyword>
<evidence type="ECO:0000256" key="10">
    <source>
        <dbReference type="ARBA" id="ARBA00022741"/>
    </source>
</evidence>
<proteinExistence type="inferred from homology"/>
<dbReference type="GO" id="GO:0016459">
    <property type="term" value="C:myosin complex"/>
    <property type="evidence" value="ECO:0007669"/>
    <property type="project" value="UniProtKB-KW"/>
</dbReference>
<dbReference type="InterPro" id="IPR000048">
    <property type="entry name" value="IQ_motif_EF-hand-BS"/>
</dbReference>
<keyword evidence="11" id="KW-0862">Zinc</keyword>
<dbReference type="Pfam" id="PF00784">
    <property type="entry name" value="MyTH4"/>
    <property type="match status" value="2"/>
</dbReference>
<dbReference type="InterPro" id="IPR000299">
    <property type="entry name" value="FERM_domain"/>
</dbReference>
<dbReference type="CDD" id="cd13198">
    <property type="entry name" value="FERM_C1_MyoVII"/>
    <property type="match status" value="1"/>
</dbReference>
<dbReference type="InterPro" id="IPR056392">
    <property type="entry name" value="DGKtheta_RBD"/>
</dbReference>
<keyword evidence="19" id="KW-0732">Signal</keyword>
<dbReference type="Proteomes" id="UP000030764">
    <property type="component" value="Unassembled WGS sequence"/>
</dbReference>
<dbReference type="SUPFAM" id="SSF111331">
    <property type="entry name" value="NAD kinase/diacylglycerol kinase-like"/>
    <property type="match status" value="1"/>
</dbReference>
<evidence type="ECO:0000256" key="4">
    <source>
        <dbReference type="ARBA" id="ARBA00009280"/>
    </source>
</evidence>
<dbReference type="SUPFAM" id="SSF54236">
    <property type="entry name" value="Ubiquitin-like"/>
    <property type="match status" value="2"/>
</dbReference>
<evidence type="ECO:0000256" key="5">
    <source>
        <dbReference type="ARBA" id="ARBA00022468"/>
    </source>
</evidence>
<dbReference type="InterPro" id="IPR011993">
    <property type="entry name" value="PH-like_dom_sf"/>
</dbReference>
<dbReference type="GO" id="GO:0007200">
    <property type="term" value="P:phospholipase C-activating G protein-coupled receptor signaling pathway"/>
    <property type="evidence" value="ECO:0007669"/>
    <property type="project" value="InterPro"/>
</dbReference>